<accession>Q095F5</accession>
<sequence length="192" mass="21327">MSVQLGFIDHREGANIRTLPAELTGSTCLTQTPLPPGTRVTVIRLHPQKPEWSYVATVAGQQLLRGYVQGLRITTQLPEPSATLYHIRPGDTLEPIAARIYRKAIEPGRDLRFYENVILYVNQQRNRTGVRRVEGDIHLVTGENIWLVSVAFANQLQKIVPSGSITGGAIALAKKVIQHLDDILTSVRTACW</sequence>
<dbReference type="EMBL" id="AAMD01000034">
    <property type="protein sequence ID" value="EAU67374.1"/>
    <property type="molecule type" value="Genomic_DNA"/>
</dbReference>
<organism evidence="2 4">
    <name type="scientific">Stigmatella aurantiaca (strain DW4/3-1)</name>
    <dbReference type="NCBI Taxonomy" id="378806"/>
    <lineage>
        <taxon>Bacteria</taxon>
        <taxon>Pseudomonadati</taxon>
        <taxon>Myxococcota</taxon>
        <taxon>Myxococcia</taxon>
        <taxon>Myxococcales</taxon>
        <taxon>Cystobacterineae</taxon>
        <taxon>Archangiaceae</taxon>
        <taxon>Stigmatella</taxon>
    </lineage>
</organism>
<evidence type="ECO:0000313" key="1">
    <source>
        <dbReference type="EMBL" id="ADO74318.1"/>
    </source>
</evidence>
<dbReference type="eggNOG" id="COG3103">
    <property type="taxonomic scope" value="Bacteria"/>
</dbReference>
<gene>
    <name evidence="1" type="ordered locus">STAUR_6561</name>
    <name evidence="2" type="ORF">STIAU_7937</name>
</gene>
<proteinExistence type="predicted"/>
<keyword evidence="3" id="KW-1185">Reference proteome</keyword>
<reference evidence="1 3" key="2">
    <citation type="journal article" date="2011" name="Mol. Biol. Evol.">
        <title>Comparative genomic analysis of fruiting body formation in Myxococcales.</title>
        <authorList>
            <person name="Huntley S."/>
            <person name="Hamann N."/>
            <person name="Wegener-Feldbrugge S."/>
            <person name="Treuner-Lange A."/>
            <person name="Kube M."/>
            <person name="Reinhardt R."/>
            <person name="Klages S."/>
            <person name="Muller R."/>
            <person name="Ronning C.M."/>
            <person name="Nierman W.C."/>
            <person name="Sogaard-Andersen L."/>
        </authorList>
    </citation>
    <scope>NUCLEOTIDE SEQUENCE [LARGE SCALE GENOMIC DNA]</scope>
    <source>
        <strain evidence="1 3">DW4/3-1</strain>
    </source>
</reference>
<protein>
    <recommendedName>
        <fullName evidence="5">LysM domain-containing protein</fullName>
    </recommendedName>
</protein>
<dbReference type="Proteomes" id="UP000001351">
    <property type="component" value="Chromosome"/>
</dbReference>
<dbReference type="AlphaFoldDB" id="Q095F5"/>
<evidence type="ECO:0000313" key="2">
    <source>
        <dbReference type="EMBL" id="EAU67374.1"/>
    </source>
</evidence>
<dbReference type="OrthoDB" id="5490327at2"/>
<evidence type="ECO:0000313" key="3">
    <source>
        <dbReference type="Proteomes" id="UP000001351"/>
    </source>
</evidence>
<dbReference type="EMBL" id="CP002271">
    <property type="protein sequence ID" value="ADO74318.1"/>
    <property type="molecule type" value="Genomic_DNA"/>
</dbReference>
<dbReference type="KEGG" id="sur:STAUR_6561"/>
<evidence type="ECO:0008006" key="5">
    <source>
        <dbReference type="Google" id="ProtNLM"/>
    </source>
</evidence>
<dbReference type="HOGENOM" id="CLU_1414415_0_0_7"/>
<dbReference type="RefSeq" id="WP_002613055.1">
    <property type="nucleotide sequence ID" value="NC_014623.1"/>
</dbReference>
<dbReference type="Proteomes" id="UP000032702">
    <property type="component" value="Unassembled WGS sequence"/>
</dbReference>
<dbReference type="STRING" id="378806.STAUR_6561"/>
<name>Q095F5_STIAD</name>
<reference evidence="2 4" key="1">
    <citation type="submission" date="2006-04" db="EMBL/GenBank/DDBJ databases">
        <authorList>
            <person name="Nierman W.C."/>
        </authorList>
    </citation>
    <scope>NUCLEOTIDE SEQUENCE [LARGE SCALE GENOMIC DNA]</scope>
    <source>
        <strain evidence="2 4">DW4/3-1</strain>
    </source>
</reference>
<evidence type="ECO:0000313" key="4">
    <source>
        <dbReference type="Proteomes" id="UP000032702"/>
    </source>
</evidence>